<sequence>MLGSRSGLESAFQLISKVFDGVESSSSPPNSQPFVYGPHCVPGGTVMLKQERAFP</sequence>
<reference evidence="1" key="1">
    <citation type="submission" date="2014-11" db="EMBL/GenBank/DDBJ databases">
        <authorList>
            <person name="Amaro Gonzalez C."/>
        </authorList>
    </citation>
    <scope>NUCLEOTIDE SEQUENCE</scope>
</reference>
<reference evidence="1" key="2">
    <citation type="journal article" date="2015" name="Fish Shellfish Immunol.">
        <title>Early steps in the European eel (Anguilla anguilla)-Vibrio vulnificus interaction in the gills: Role of the RtxA13 toxin.</title>
        <authorList>
            <person name="Callol A."/>
            <person name="Pajuelo D."/>
            <person name="Ebbesson L."/>
            <person name="Teles M."/>
            <person name="MacKenzie S."/>
            <person name="Amaro C."/>
        </authorList>
    </citation>
    <scope>NUCLEOTIDE SEQUENCE</scope>
</reference>
<organism evidence="1">
    <name type="scientific">Anguilla anguilla</name>
    <name type="common">European freshwater eel</name>
    <name type="synonym">Muraena anguilla</name>
    <dbReference type="NCBI Taxonomy" id="7936"/>
    <lineage>
        <taxon>Eukaryota</taxon>
        <taxon>Metazoa</taxon>
        <taxon>Chordata</taxon>
        <taxon>Craniata</taxon>
        <taxon>Vertebrata</taxon>
        <taxon>Euteleostomi</taxon>
        <taxon>Actinopterygii</taxon>
        <taxon>Neopterygii</taxon>
        <taxon>Teleostei</taxon>
        <taxon>Anguilliformes</taxon>
        <taxon>Anguillidae</taxon>
        <taxon>Anguilla</taxon>
    </lineage>
</organism>
<dbReference type="AlphaFoldDB" id="A0A0E9XA27"/>
<proteinExistence type="predicted"/>
<name>A0A0E9XA27_ANGAN</name>
<evidence type="ECO:0000313" key="1">
    <source>
        <dbReference type="EMBL" id="JAH99459.1"/>
    </source>
</evidence>
<accession>A0A0E9XA27</accession>
<protein>
    <submittedName>
        <fullName evidence="1">Uncharacterized protein</fullName>
    </submittedName>
</protein>
<dbReference type="EMBL" id="GBXM01009118">
    <property type="protein sequence ID" value="JAH99459.1"/>
    <property type="molecule type" value="Transcribed_RNA"/>
</dbReference>